<evidence type="ECO:0000259" key="6">
    <source>
        <dbReference type="Pfam" id="PF07291"/>
    </source>
</evidence>
<feature type="transmembrane region" description="Helical" evidence="5">
    <location>
        <begin position="150"/>
        <end position="168"/>
    </location>
</feature>
<evidence type="ECO:0000256" key="4">
    <source>
        <dbReference type="ARBA" id="ARBA00023136"/>
    </source>
</evidence>
<dbReference type="Proteomes" id="UP000515708">
    <property type="component" value="Chromosome"/>
</dbReference>
<evidence type="ECO:0000313" key="8">
    <source>
        <dbReference type="Proteomes" id="UP000515708"/>
    </source>
</evidence>
<gene>
    <name evidence="7" type="ORF">FVO59_09440</name>
</gene>
<keyword evidence="4 5" id="KW-0472">Membrane</keyword>
<feature type="transmembrane region" description="Helical" evidence="5">
    <location>
        <begin position="57"/>
        <end position="88"/>
    </location>
</feature>
<name>A0A7D7WAN6_9MICO</name>
<dbReference type="AlphaFoldDB" id="A0A7D7WAN6"/>
<organism evidence="7 8">
    <name type="scientific">Microbacterium esteraromaticum</name>
    <dbReference type="NCBI Taxonomy" id="57043"/>
    <lineage>
        <taxon>Bacteria</taxon>
        <taxon>Bacillati</taxon>
        <taxon>Actinomycetota</taxon>
        <taxon>Actinomycetes</taxon>
        <taxon>Micrococcales</taxon>
        <taxon>Microbacteriaceae</taxon>
        <taxon>Microbacterium</taxon>
    </lineage>
</organism>
<proteinExistence type="predicted"/>
<evidence type="ECO:0000256" key="5">
    <source>
        <dbReference type="SAM" id="Phobius"/>
    </source>
</evidence>
<dbReference type="InterPro" id="IPR036249">
    <property type="entry name" value="Thioredoxin-like_sf"/>
</dbReference>
<protein>
    <recommendedName>
        <fullName evidence="6">Methylamine utilisation protein MauE domain-containing protein</fullName>
    </recommendedName>
</protein>
<dbReference type="SUPFAM" id="SSF52833">
    <property type="entry name" value="Thioredoxin-like"/>
    <property type="match status" value="1"/>
</dbReference>
<evidence type="ECO:0000256" key="1">
    <source>
        <dbReference type="ARBA" id="ARBA00004141"/>
    </source>
</evidence>
<evidence type="ECO:0000313" key="7">
    <source>
        <dbReference type="EMBL" id="QMU97415.1"/>
    </source>
</evidence>
<evidence type="ECO:0000256" key="3">
    <source>
        <dbReference type="ARBA" id="ARBA00022989"/>
    </source>
</evidence>
<feature type="domain" description="Methylamine utilisation protein MauE" evidence="6">
    <location>
        <begin position="5"/>
        <end position="129"/>
    </location>
</feature>
<sequence length="335" mass="34645">MTPALLIGPALLLGAVLIASGALKLRTPADLTEFEQLGVPTALRRPWIAAAHPWGELLLGAVLLVAGGWLGALAALAATLLMAAYLVLVARARRATPDASCACFGSTKRITATTVLRNAWLTLLGALAAVTAWSLPLIGGPLAALGVEGWAWLVVVLAGAATVALVMWPEPADAGNPAPQSSGVGSGIAADDELDYIRSITPAVPVTLADGSTQTLRELSGRKPLLMLAVSATCGSCTSTIESRERWRELLPEVDIRLVLTSAPEHSQLVEHEHPMSMHDSANHVGPSLGYSSTPSAVLFGMDGMLAGGPVSGADAIRDFVGDVYESLHGERPPA</sequence>
<keyword evidence="3 5" id="KW-1133">Transmembrane helix</keyword>
<dbReference type="Pfam" id="PF07291">
    <property type="entry name" value="MauE"/>
    <property type="match status" value="1"/>
</dbReference>
<dbReference type="InterPro" id="IPR009908">
    <property type="entry name" value="Methylamine_util_MauE"/>
</dbReference>
<evidence type="ECO:0000256" key="2">
    <source>
        <dbReference type="ARBA" id="ARBA00022692"/>
    </source>
</evidence>
<dbReference type="GO" id="GO:0030416">
    <property type="term" value="P:methylamine metabolic process"/>
    <property type="evidence" value="ECO:0007669"/>
    <property type="project" value="InterPro"/>
</dbReference>
<dbReference type="Gene3D" id="3.40.30.10">
    <property type="entry name" value="Glutaredoxin"/>
    <property type="match status" value="1"/>
</dbReference>
<dbReference type="EMBL" id="CP043732">
    <property type="protein sequence ID" value="QMU97415.1"/>
    <property type="molecule type" value="Genomic_DNA"/>
</dbReference>
<dbReference type="RefSeq" id="WP_182252413.1">
    <property type="nucleotide sequence ID" value="NZ_CP043732.1"/>
</dbReference>
<dbReference type="GO" id="GO:0016020">
    <property type="term" value="C:membrane"/>
    <property type="evidence" value="ECO:0007669"/>
    <property type="project" value="UniProtKB-SubCell"/>
</dbReference>
<reference evidence="7 8" key="1">
    <citation type="journal article" date="2020" name="Front. Microbiol.">
        <title>Design of Bacterial Strain-Specific qPCR Assays Using NGS Data and Publicly Available Resources and Its Application to Track Biocontrol Strains.</title>
        <authorList>
            <person name="Hernandez I."/>
            <person name="Sant C."/>
            <person name="Martinez R."/>
            <person name="Fernandez C."/>
        </authorList>
    </citation>
    <scope>NUCLEOTIDE SEQUENCE [LARGE SCALE GENOMIC DNA]</scope>
    <source>
        <strain evidence="7 8">B24</strain>
    </source>
</reference>
<keyword evidence="2 5" id="KW-0812">Transmembrane</keyword>
<comment type="subcellular location">
    <subcellularLocation>
        <location evidence="1">Membrane</location>
        <topology evidence="1">Multi-pass membrane protein</topology>
    </subcellularLocation>
</comment>
<feature type="transmembrane region" description="Helical" evidence="5">
    <location>
        <begin position="118"/>
        <end position="138"/>
    </location>
</feature>
<accession>A0A7D7WAN6</accession>